<comment type="caution">
    <text evidence="1">The sequence shown here is derived from an EMBL/GenBank/DDBJ whole genome shotgun (WGS) entry which is preliminary data.</text>
</comment>
<evidence type="ECO:0000313" key="2">
    <source>
        <dbReference type="Proteomes" id="UP000604661"/>
    </source>
</evidence>
<accession>A0ABR8F3P9</accession>
<protein>
    <submittedName>
        <fullName evidence="1">Uncharacterized protein</fullName>
    </submittedName>
</protein>
<dbReference type="Proteomes" id="UP000604661">
    <property type="component" value="Unassembled WGS sequence"/>
</dbReference>
<dbReference type="RefSeq" id="WP_190899947.1">
    <property type="nucleotide sequence ID" value="NZ_JACJTE010000058.1"/>
</dbReference>
<keyword evidence="2" id="KW-1185">Reference proteome</keyword>
<organism evidence="1 2">
    <name type="scientific">Nostoc linckia FACHB-391</name>
    <dbReference type="NCBI Taxonomy" id="2692906"/>
    <lineage>
        <taxon>Bacteria</taxon>
        <taxon>Bacillati</taxon>
        <taxon>Cyanobacteriota</taxon>
        <taxon>Cyanophyceae</taxon>
        <taxon>Nostocales</taxon>
        <taxon>Nostocaceae</taxon>
        <taxon>Nostoc</taxon>
    </lineage>
</organism>
<sequence>MLLCTASDNRFHETASKTIGRQGKLLKTLAKDKKGILAVSFSDDDKLIGLPAYYDTVILVYLSGKMVLSLGNKLSSGWRIYLEIKDNWLEMNKTK</sequence>
<proteinExistence type="predicted"/>
<reference evidence="1 2" key="1">
    <citation type="journal article" date="2020" name="ISME J.">
        <title>Comparative genomics reveals insights into cyanobacterial evolution and habitat adaptation.</title>
        <authorList>
            <person name="Chen M.Y."/>
            <person name="Teng W.K."/>
            <person name="Zhao L."/>
            <person name="Hu C.X."/>
            <person name="Zhou Y.K."/>
            <person name="Han B.P."/>
            <person name="Song L.R."/>
            <person name="Shu W.S."/>
        </authorList>
    </citation>
    <scope>NUCLEOTIDE SEQUENCE [LARGE SCALE GENOMIC DNA]</scope>
    <source>
        <strain evidence="1 2">FACHB-391</strain>
    </source>
</reference>
<evidence type="ECO:0000313" key="1">
    <source>
        <dbReference type="EMBL" id="MBD2564777.1"/>
    </source>
</evidence>
<gene>
    <name evidence="1" type="ORF">H6G95_30160</name>
</gene>
<dbReference type="EMBL" id="JACJTE010000058">
    <property type="protein sequence ID" value="MBD2564777.1"/>
    <property type="molecule type" value="Genomic_DNA"/>
</dbReference>
<name>A0ABR8F3P9_NOSLI</name>